<dbReference type="Proteomes" id="UP001589575">
    <property type="component" value="Unassembled WGS sequence"/>
</dbReference>
<keyword evidence="2" id="KW-1185">Reference proteome</keyword>
<organism evidence="1 2">
    <name type="scientific">Citricoccus parietis</name>
    <dbReference type="NCBI Taxonomy" id="592307"/>
    <lineage>
        <taxon>Bacteria</taxon>
        <taxon>Bacillati</taxon>
        <taxon>Actinomycetota</taxon>
        <taxon>Actinomycetes</taxon>
        <taxon>Micrococcales</taxon>
        <taxon>Micrococcaceae</taxon>
        <taxon>Citricoccus</taxon>
    </lineage>
</organism>
<comment type="caution">
    <text evidence="1">The sequence shown here is derived from an EMBL/GenBank/DDBJ whole genome shotgun (WGS) entry which is preliminary data.</text>
</comment>
<accession>A0ABV5G625</accession>
<gene>
    <name evidence="1" type="ORF">ACFFX0_25745</name>
</gene>
<proteinExistence type="predicted"/>
<name>A0ABV5G625_9MICC</name>
<evidence type="ECO:0000313" key="1">
    <source>
        <dbReference type="EMBL" id="MFB9074408.1"/>
    </source>
</evidence>
<protein>
    <submittedName>
        <fullName evidence="1">Uncharacterized protein</fullName>
    </submittedName>
</protein>
<sequence>MDGGALCLASVVCADNELREELRAQVVTEGTQQVEAVAGEHAPTLSIHPGGQSAGVLQQDITGLSDSRGRLEQAELDRARFGVPTDPRAGHDGGAVRATVGISDGFAGPQDLETAGLFQVSDRHELRRLRAGCYGSSRELGQLSGAGRGAVE</sequence>
<evidence type="ECO:0000313" key="2">
    <source>
        <dbReference type="Proteomes" id="UP001589575"/>
    </source>
</evidence>
<reference evidence="1 2" key="1">
    <citation type="submission" date="2024-09" db="EMBL/GenBank/DDBJ databases">
        <authorList>
            <person name="Sun Q."/>
            <person name="Mori K."/>
        </authorList>
    </citation>
    <scope>NUCLEOTIDE SEQUENCE [LARGE SCALE GENOMIC DNA]</scope>
    <source>
        <strain evidence="1 2">CCM 7609</strain>
    </source>
</reference>
<dbReference type="EMBL" id="JBHMFI010000002">
    <property type="protein sequence ID" value="MFB9074408.1"/>
    <property type="molecule type" value="Genomic_DNA"/>
</dbReference>